<proteinExistence type="predicted"/>
<reference evidence="1" key="1">
    <citation type="submission" date="2021-05" db="EMBL/GenBank/DDBJ databases">
        <authorList>
            <person name="Scholz U."/>
            <person name="Mascher M."/>
            <person name="Fiebig A."/>
        </authorList>
    </citation>
    <scope>NUCLEOTIDE SEQUENCE [LARGE SCALE GENOMIC DNA]</scope>
</reference>
<evidence type="ECO:0000313" key="1">
    <source>
        <dbReference type="EnsemblPlants" id="AVESA.00010b.r2.5CG0879320.1.CDS"/>
    </source>
</evidence>
<protein>
    <submittedName>
        <fullName evidence="1">Uncharacterized protein</fullName>
    </submittedName>
</protein>
<dbReference type="EnsemblPlants" id="AVESA.00010b.r2.5CG0879320.1">
    <property type="protein sequence ID" value="AVESA.00010b.r2.5CG0879320.1.CDS"/>
    <property type="gene ID" value="AVESA.00010b.r2.5CG0879320"/>
</dbReference>
<evidence type="ECO:0000313" key="2">
    <source>
        <dbReference type="Proteomes" id="UP001732700"/>
    </source>
</evidence>
<sequence>MVHAGETTHVLLVPYPSQGHLNPIVQFGKRLAAHGGIRCTVAATRFVVGSTKPTPGSLRVAVFSDGCDGGGPDDLGGHEGPYFERLEAAGSETLDELLRSEAAQGRPVRVVVYDAFMPWVLPVARRHGAACAAFLTQACAVDVVYTHARAGRVPVPMRDGDGPLELAGIPARLAAADVSALLTEAGADCTTLRHMLMNQFAGLDAVDHVLVNSFYDLEPQEAEYMASTLGARTIGPTVPSAYLDKRLPDDVSYGFHLHTPMTAVTKAWLDAHPPRSVVYASFGSIAALGPDQMGEVAEGLCQAGSPFLWVVRATETAKLPEAFAARAEVRGDLIVPWCPQLEVLAHRAVGCFVTHCGWNSTVEALSAGVPMVAMPQWSDQPTNAKYIEDVWRVGVRARPDGEGVVRKEEVERCVREVMRGEGTYKMKAAEWRQKAKSAVSEGGSSDRNIADFLSQYRAAK</sequence>
<dbReference type="Proteomes" id="UP001732700">
    <property type="component" value="Chromosome 5C"/>
</dbReference>
<reference evidence="1" key="2">
    <citation type="submission" date="2025-09" db="UniProtKB">
        <authorList>
            <consortium name="EnsemblPlants"/>
        </authorList>
    </citation>
    <scope>IDENTIFICATION</scope>
</reference>
<organism evidence="1 2">
    <name type="scientific">Avena sativa</name>
    <name type="common">Oat</name>
    <dbReference type="NCBI Taxonomy" id="4498"/>
    <lineage>
        <taxon>Eukaryota</taxon>
        <taxon>Viridiplantae</taxon>
        <taxon>Streptophyta</taxon>
        <taxon>Embryophyta</taxon>
        <taxon>Tracheophyta</taxon>
        <taxon>Spermatophyta</taxon>
        <taxon>Magnoliopsida</taxon>
        <taxon>Liliopsida</taxon>
        <taxon>Poales</taxon>
        <taxon>Poaceae</taxon>
        <taxon>BOP clade</taxon>
        <taxon>Pooideae</taxon>
        <taxon>Poodae</taxon>
        <taxon>Poeae</taxon>
        <taxon>Poeae Chloroplast Group 1 (Aveneae type)</taxon>
        <taxon>Aveninae</taxon>
        <taxon>Avena</taxon>
    </lineage>
</organism>
<accession>A0ACD5Y354</accession>
<keyword evidence="2" id="KW-1185">Reference proteome</keyword>
<name>A0ACD5Y354_AVESA</name>